<gene>
    <name evidence="2" type="ORF">WN944_009831</name>
</gene>
<proteinExistence type="predicted"/>
<reference evidence="2 3" key="1">
    <citation type="submission" date="2024-05" db="EMBL/GenBank/DDBJ databases">
        <title>Haplotype-resolved chromosome-level genome assembly of Huyou (Citrus changshanensis).</title>
        <authorList>
            <person name="Miao C."/>
            <person name="Chen W."/>
            <person name="Wu Y."/>
            <person name="Wang L."/>
            <person name="Zhao S."/>
            <person name="Grierson D."/>
            <person name="Xu C."/>
            <person name="Chen K."/>
        </authorList>
    </citation>
    <scope>NUCLEOTIDE SEQUENCE [LARGE SCALE GENOMIC DNA]</scope>
    <source>
        <strain evidence="2">01-14</strain>
        <tissue evidence="2">Leaf</tissue>
    </source>
</reference>
<evidence type="ECO:0000313" key="2">
    <source>
        <dbReference type="EMBL" id="KAK9221405.1"/>
    </source>
</evidence>
<dbReference type="PANTHER" id="PTHR33264">
    <property type="entry name" value="EXPRESSED PROTEIN"/>
    <property type="match status" value="1"/>
</dbReference>
<dbReference type="Proteomes" id="UP001428341">
    <property type="component" value="Unassembled WGS sequence"/>
</dbReference>
<dbReference type="AlphaFoldDB" id="A0AAP0MSZ2"/>
<dbReference type="EMBL" id="JBCGBO010000002">
    <property type="protein sequence ID" value="KAK9221405.1"/>
    <property type="molecule type" value="Genomic_DNA"/>
</dbReference>
<keyword evidence="3" id="KW-1185">Reference proteome</keyword>
<organism evidence="2 3">
    <name type="scientific">Citrus x changshan-huyou</name>
    <dbReference type="NCBI Taxonomy" id="2935761"/>
    <lineage>
        <taxon>Eukaryota</taxon>
        <taxon>Viridiplantae</taxon>
        <taxon>Streptophyta</taxon>
        <taxon>Embryophyta</taxon>
        <taxon>Tracheophyta</taxon>
        <taxon>Spermatophyta</taxon>
        <taxon>Magnoliopsida</taxon>
        <taxon>eudicotyledons</taxon>
        <taxon>Gunneridae</taxon>
        <taxon>Pentapetalae</taxon>
        <taxon>rosids</taxon>
        <taxon>malvids</taxon>
        <taxon>Sapindales</taxon>
        <taxon>Rutaceae</taxon>
        <taxon>Aurantioideae</taxon>
        <taxon>Citrus</taxon>
    </lineage>
</organism>
<dbReference type="PANTHER" id="PTHR33264:SF6">
    <property type="entry name" value="OS01G0638800 PROTEIN"/>
    <property type="match status" value="1"/>
</dbReference>
<evidence type="ECO:0000313" key="3">
    <source>
        <dbReference type="Proteomes" id="UP001428341"/>
    </source>
</evidence>
<evidence type="ECO:0000256" key="1">
    <source>
        <dbReference type="SAM" id="MobiDB-lite"/>
    </source>
</evidence>
<comment type="caution">
    <text evidence="2">The sequence shown here is derived from an EMBL/GenBank/DDBJ whole genome shotgun (WGS) entry which is preliminary data.</text>
</comment>
<name>A0AAP0MSZ2_9ROSI</name>
<feature type="region of interest" description="Disordered" evidence="1">
    <location>
        <begin position="21"/>
        <end position="48"/>
    </location>
</feature>
<accession>A0AAP0MSZ2</accession>
<protein>
    <submittedName>
        <fullName evidence="2">Uncharacterized protein</fullName>
    </submittedName>
</protein>
<sequence length="191" mass="20929">MTSRASLVIIFIINIHHQRDRMEESPPRVSRAGPTKRKKRGNSRYAVHDDDGGGGEIIECSGKYCGSCTAGLIADCVALCCCPCAVLNILAFAFVKIPYMVGRRLLGVGKKEEKMKRKCKKVVELEGGGGGDNHDFVVLERNINNGVLFVEDDEGFSAEKIWLELYQIGHLDFGRVSFTGIDQSFSLGNGS</sequence>